<protein>
    <submittedName>
        <fullName evidence="1">Uncharacterized protein</fullName>
    </submittedName>
</protein>
<gene>
    <name evidence="1" type="ORF">E1261_04680</name>
</gene>
<proteinExistence type="predicted"/>
<keyword evidence="2" id="KW-1185">Reference proteome</keyword>
<dbReference type="EMBL" id="SMKA01000010">
    <property type="protein sequence ID" value="TDC34007.1"/>
    <property type="molecule type" value="Genomic_DNA"/>
</dbReference>
<name>A0A4R4QEQ6_9ACTN</name>
<reference evidence="1 2" key="1">
    <citation type="submission" date="2019-03" db="EMBL/GenBank/DDBJ databases">
        <title>Draft genome sequences of novel Actinobacteria.</title>
        <authorList>
            <person name="Sahin N."/>
            <person name="Ay H."/>
            <person name="Saygin H."/>
        </authorList>
    </citation>
    <scope>NUCLEOTIDE SEQUENCE [LARGE SCALE GENOMIC DNA]</scope>
    <source>
        <strain evidence="1 2">JCM 30547</strain>
    </source>
</reference>
<accession>A0A4R4QEQ6</accession>
<sequence>MADDLASKALVQPVCPECGGPATVVDRFVLYCTTGPVLHIRTTCQSPHHFAEEFSVQAE</sequence>
<dbReference type="Proteomes" id="UP000295075">
    <property type="component" value="Unassembled WGS sequence"/>
</dbReference>
<dbReference type="RefSeq" id="WP_132402378.1">
    <property type="nucleotide sequence ID" value="NZ_SMKA01000010.1"/>
</dbReference>
<dbReference type="OrthoDB" id="3701098at2"/>
<evidence type="ECO:0000313" key="2">
    <source>
        <dbReference type="Proteomes" id="UP000295075"/>
    </source>
</evidence>
<dbReference type="AlphaFoldDB" id="A0A4R4QEQ6"/>
<organism evidence="1 2">
    <name type="scientific">Kribbella albertanoniae</name>
    <dbReference type="NCBI Taxonomy" id="1266829"/>
    <lineage>
        <taxon>Bacteria</taxon>
        <taxon>Bacillati</taxon>
        <taxon>Actinomycetota</taxon>
        <taxon>Actinomycetes</taxon>
        <taxon>Propionibacteriales</taxon>
        <taxon>Kribbellaceae</taxon>
        <taxon>Kribbella</taxon>
    </lineage>
</organism>
<evidence type="ECO:0000313" key="1">
    <source>
        <dbReference type="EMBL" id="TDC34007.1"/>
    </source>
</evidence>
<comment type="caution">
    <text evidence="1">The sequence shown here is derived from an EMBL/GenBank/DDBJ whole genome shotgun (WGS) entry which is preliminary data.</text>
</comment>